<accession>A0AAD4NDT2</accession>
<comment type="pathway">
    <text evidence="20">Amino-acid biosynthesis; L-methionine biosynthesis via salvage pathway; S-methyl-5-thio-alpha-D-ribose 1-phosphate from S-methyl-5'-thioadenosine (phosphorylase route): step 1/1.</text>
</comment>
<sequence>MPTISIKKRLLDKHLSHVYSDKEIDELCFQYGLEVDDIVMERNEETGKDEQVFKIEVPANRYDLLCVEGLCRALLVFLRKLEAPKYTIAKEKKPQRIIVEPETAEVRPFVVGAILRGVHFDEDIYNSFIDLQDKLHQNIGRKRTLVSMGTHDLDHIKGTIRYRALKPQDISFKPLNQDRVFTAAELMDFYANSHLKEYLPIIKDKAVYPVFYDENDVVLSLPPVINGDHTKITMKTTNIFIEITGTDLKKVEVTLDTLVTMFSQYCKTPFTVEPVEVVYAKHNVRKYPLLEYREQIVDVPRMNTKIGLPLTSLEVVELLSKMCLICAQCPNDPNKIKVTVPPTRHDILHECDIAEDLGLAYGYNNIVPGLPSAHTVAEPLRLNKLTDQLRINMAAAGWTEVLNFALCSTEDVSTKLRRSQGELNEIVKISNPKTLDFQVVRNRLIPGILKTLSSNRDMPVPLKLFEIQDVLFIDTNTDTNCRNERHLAAVYYSKVGGFEKIHGLLDRVMQVLAVSILKNNSGKAYSIREVNDPTFFDGRCAEVVYDGRVIEKMLGDSLLIIVIAMFTALLGEGLTYVLVYRSDEYKRLKYSMERKTKKLERKKESVESSGANLNANRTQKRKIEKEEERLKATNRDLSMFRMKSMLAIGFVFTALLSTFSSIFEGRVVAKLPFVPISWIQGLSHRNLIGDDYTDCSFIFLYILCTMSIRQNLQKMLGFTPSRALTHYLLTFGMSVFKIGIIGGTGLEDPQILANAQEHVVNTPYGPPSDVLIEGTIKGVPCVILSRHGRKHQISPSHINYRANIWALKQLGASVILASSASGSLREDIRPGQIVFLDSFIDRTNKREQSFYDGQEGHPVGICHIPMHPIFDELLRTILIASAKDLGIDHHPHGISVCIEGPRYSTRAESELYRKWGADLVNMTVCPEAILAKELAIPYASIALSTDYDCWKDSHQTVSVELVAQIVNENAEKTLKLFVHAAEKIHAKKDEFKKIIEEAKITARTAVMDGGHKLNFDYL</sequence>
<dbReference type="PROSITE" id="PS51483">
    <property type="entry name" value="B5"/>
    <property type="match status" value="1"/>
</dbReference>
<evidence type="ECO:0000313" key="25">
    <source>
        <dbReference type="Proteomes" id="UP001201812"/>
    </source>
</evidence>
<evidence type="ECO:0000256" key="6">
    <source>
        <dbReference type="ARBA" id="ARBA00022598"/>
    </source>
</evidence>
<proteinExistence type="inferred from homology"/>
<dbReference type="FunFam" id="3.50.40.10:FF:000002">
    <property type="entry name" value="phenylalanine--tRNA ligase beta subunit"/>
    <property type="match status" value="1"/>
</dbReference>
<dbReference type="Pfam" id="PF01956">
    <property type="entry name" value="EMC3_TMCO1"/>
    <property type="match status" value="1"/>
</dbReference>
<evidence type="ECO:0000256" key="2">
    <source>
        <dbReference type="ARBA" id="ARBA00004141"/>
    </source>
</evidence>
<feature type="binding site" evidence="20">
    <location>
        <begin position="786"/>
        <end position="787"/>
    </location>
    <ligand>
        <name>phosphate</name>
        <dbReference type="ChEBI" id="CHEBI:43474"/>
    </ligand>
</feature>
<dbReference type="NCBIfam" id="TIGR00471">
    <property type="entry name" value="pheT_arch"/>
    <property type="match status" value="1"/>
</dbReference>
<feature type="domain" description="B5" evidence="23">
    <location>
        <begin position="290"/>
        <end position="368"/>
    </location>
</feature>
<comment type="catalytic activity">
    <reaction evidence="20">
        <text>S-methyl-5'-thioadenosine + phosphate = 5-(methylsulfanyl)-alpha-D-ribose 1-phosphate + adenine</text>
        <dbReference type="Rhea" id="RHEA:11852"/>
        <dbReference type="ChEBI" id="CHEBI:16708"/>
        <dbReference type="ChEBI" id="CHEBI:17509"/>
        <dbReference type="ChEBI" id="CHEBI:43474"/>
        <dbReference type="ChEBI" id="CHEBI:58533"/>
        <dbReference type="EC" id="2.4.2.28"/>
    </reaction>
</comment>
<dbReference type="InterPro" id="IPR045060">
    <property type="entry name" value="Phe-tRNA-ligase_IIc_bsu"/>
</dbReference>
<dbReference type="InterPro" id="IPR018099">
    <property type="entry name" value="Purine_phosphorylase-2_CS"/>
</dbReference>
<dbReference type="GO" id="GO:0009328">
    <property type="term" value="C:phenylalanine-tRNA ligase complex"/>
    <property type="evidence" value="ECO:0007669"/>
    <property type="project" value="TreeGrafter"/>
</dbReference>
<keyword evidence="13" id="KW-0067">ATP-binding</keyword>
<dbReference type="SUPFAM" id="SSF55681">
    <property type="entry name" value="Class II aaRS and biotin synthetases"/>
    <property type="match status" value="1"/>
</dbReference>
<keyword evidence="14" id="KW-0460">Magnesium</keyword>
<evidence type="ECO:0000256" key="17">
    <source>
        <dbReference type="ARBA" id="ARBA00023136"/>
    </source>
</evidence>
<keyword evidence="9 22" id="KW-0812">Transmembrane</keyword>
<dbReference type="PANTHER" id="PTHR10947">
    <property type="entry name" value="PHENYLALANYL-TRNA SYNTHETASE BETA CHAIN AND LEUCINE-RICH REPEAT-CONTAINING PROTEIN 47"/>
    <property type="match status" value="1"/>
</dbReference>
<comment type="similarity">
    <text evidence="3">Belongs to the phenylalanyl-tRNA synthetase beta subunit family. Type 2 subfamily.</text>
</comment>
<keyword evidence="6" id="KW-0436">Ligase</keyword>
<feature type="site" description="Important for substrate specificity" evidence="20">
    <location>
        <position position="904"/>
    </location>
</feature>
<dbReference type="InterPro" id="IPR041616">
    <property type="entry name" value="PheRS_beta_core"/>
</dbReference>
<dbReference type="InterPro" id="IPR035994">
    <property type="entry name" value="Nucleoside_phosphorylase_sf"/>
</dbReference>
<comment type="function">
    <text evidence="20">Catalyzes the reversible phosphorylation of S-methyl-5'-thioadenosine (MTA) to adenine and 5-methylthioribose-1-phosphate. Involved in the breakdown of MTA, a major by-product of polyamine biosynthesis. Responsible for the first step in the methionine salvage pathway after MTA has been generated from S-adenosylmethionine. Has broad substrate specificity with 6-aminopurine nucleosides as preferred substrates.</text>
</comment>
<dbReference type="PROSITE" id="PS01240">
    <property type="entry name" value="PNP_MTAP_2"/>
    <property type="match status" value="1"/>
</dbReference>
<comment type="cofactor">
    <cofactor evidence="1">
        <name>Mg(2+)</name>
        <dbReference type="ChEBI" id="CHEBI:18420"/>
    </cofactor>
</comment>
<reference evidence="24" key="1">
    <citation type="submission" date="2022-01" db="EMBL/GenBank/DDBJ databases">
        <title>Genome Sequence Resource for Two Populations of Ditylenchus destructor, the Migratory Endoparasitic Phytonematode.</title>
        <authorList>
            <person name="Zhang H."/>
            <person name="Lin R."/>
            <person name="Xie B."/>
        </authorList>
    </citation>
    <scope>NUCLEOTIDE SEQUENCE</scope>
    <source>
        <strain evidence="24">BazhouSP</strain>
    </source>
</reference>
<dbReference type="Gene3D" id="3.50.40.10">
    <property type="entry name" value="Phenylalanyl-trna Synthetase, Chain B, domain 3"/>
    <property type="match status" value="1"/>
</dbReference>
<dbReference type="Proteomes" id="UP001201812">
    <property type="component" value="Unassembled WGS sequence"/>
</dbReference>
<dbReference type="Gene3D" id="3.40.50.1580">
    <property type="entry name" value="Nucleoside phosphorylase domain"/>
    <property type="match status" value="1"/>
</dbReference>
<evidence type="ECO:0000256" key="10">
    <source>
        <dbReference type="ARBA" id="ARBA00022723"/>
    </source>
</evidence>
<dbReference type="InterPro" id="IPR000845">
    <property type="entry name" value="Nucleoside_phosphorylase_d"/>
</dbReference>
<dbReference type="InterPro" id="IPR005147">
    <property type="entry name" value="tRNA_synthase_B5-dom"/>
</dbReference>
<keyword evidence="8 20" id="KW-0808">Transferase</keyword>
<feature type="binding site" evidence="20">
    <location>
        <position position="923"/>
    </location>
    <ligand>
        <name>phosphate</name>
        <dbReference type="ChEBI" id="CHEBI:43474"/>
    </ligand>
</feature>
<comment type="similarity">
    <text evidence="20">Belongs to the PNP/MTAP phosphorylase family. MTAP subfamily.</text>
</comment>
<dbReference type="CDD" id="cd09010">
    <property type="entry name" value="MTAP_SsMTAPII_like_MTIP"/>
    <property type="match status" value="1"/>
</dbReference>
<dbReference type="SMART" id="SM00873">
    <property type="entry name" value="B3_4"/>
    <property type="match status" value="1"/>
</dbReference>
<evidence type="ECO:0000256" key="16">
    <source>
        <dbReference type="ARBA" id="ARBA00022989"/>
    </source>
</evidence>
<feature type="coiled-coil region" evidence="21">
    <location>
        <begin position="613"/>
        <end position="643"/>
    </location>
</feature>
<dbReference type="CDD" id="cd00769">
    <property type="entry name" value="PheRS_beta_core"/>
    <property type="match status" value="1"/>
</dbReference>
<dbReference type="Gene3D" id="3.30.930.10">
    <property type="entry name" value="Bira Bifunctional Protein, Domain 2"/>
    <property type="match status" value="1"/>
</dbReference>
<protein>
    <recommendedName>
        <fullName evidence="20">S-methyl-5'-thioadenosine phosphorylase</fullName>
        <ecNumber evidence="20">2.4.2.28</ecNumber>
    </recommendedName>
    <alternativeName>
        <fullName evidence="20">5'-methylthioadenosine phosphorylase</fullName>
        <shortName evidence="20">MTA phosphorylase</shortName>
        <shortName evidence="20">MTAP</shortName>
        <shortName evidence="20">MTAPase</shortName>
    </alternativeName>
</protein>
<dbReference type="GO" id="GO:0006432">
    <property type="term" value="P:phenylalanyl-tRNA aminoacylation"/>
    <property type="evidence" value="ECO:0007669"/>
    <property type="project" value="InterPro"/>
</dbReference>
<keyword evidence="7 20" id="KW-0328">Glycosyltransferase</keyword>
<dbReference type="Pfam" id="PF01048">
    <property type="entry name" value="PNP_UDP_1"/>
    <property type="match status" value="1"/>
</dbReference>
<dbReference type="InterPro" id="IPR010044">
    <property type="entry name" value="MTAP"/>
</dbReference>
<evidence type="ECO:0000256" key="1">
    <source>
        <dbReference type="ARBA" id="ARBA00001946"/>
    </source>
</evidence>
<comment type="subunit">
    <text evidence="4">Tetramer of two alpha and two beta subunits.</text>
</comment>
<keyword evidence="21" id="KW-0175">Coiled coil</keyword>
<evidence type="ECO:0000256" key="15">
    <source>
        <dbReference type="ARBA" id="ARBA00022917"/>
    </source>
</evidence>
<feature type="binding site" evidence="20">
    <location>
        <position position="744"/>
    </location>
    <ligand>
        <name>phosphate</name>
        <dbReference type="ChEBI" id="CHEBI:43474"/>
    </ligand>
</feature>
<dbReference type="Gene3D" id="3.30.56.10">
    <property type="match status" value="2"/>
</dbReference>
<dbReference type="SUPFAM" id="SSF53167">
    <property type="entry name" value="Purine and uridine phosphorylases"/>
    <property type="match status" value="1"/>
</dbReference>
<dbReference type="GO" id="GO:0003723">
    <property type="term" value="F:RNA binding"/>
    <property type="evidence" value="ECO:0007669"/>
    <property type="project" value="InterPro"/>
</dbReference>
<dbReference type="NCBIfam" id="TIGR01694">
    <property type="entry name" value="MTAP"/>
    <property type="match status" value="1"/>
</dbReference>
<organism evidence="24 25">
    <name type="scientific">Ditylenchus destructor</name>
    <dbReference type="NCBI Taxonomy" id="166010"/>
    <lineage>
        <taxon>Eukaryota</taxon>
        <taxon>Metazoa</taxon>
        <taxon>Ecdysozoa</taxon>
        <taxon>Nematoda</taxon>
        <taxon>Chromadorea</taxon>
        <taxon>Rhabditida</taxon>
        <taxon>Tylenchina</taxon>
        <taxon>Tylenchomorpha</taxon>
        <taxon>Sphaerularioidea</taxon>
        <taxon>Anguinidae</taxon>
        <taxon>Anguininae</taxon>
        <taxon>Ditylenchus</taxon>
    </lineage>
</organism>
<evidence type="ECO:0000256" key="13">
    <source>
        <dbReference type="ARBA" id="ARBA00022840"/>
    </source>
</evidence>
<feature type="transmembrane region" description="Helical" evidence="22">
    <location>
        <begin position="645"/>
        <end position="663"/>
    </location>
</feature>
<evidence type="ECO:0000256" key="21">
    <source>
        <dbReference type="SAM" id="Coils"/>
    </source>
</evidence>
<evidence type="ECO:0000256" key="14">
    <source>
        <dbReference type="ARBA" id="ARBA00022842"/>
    </source>
</evidence>
<dbReference type="PANTHER" id="PTHR10947:SF0">
    <property type="entry name" value="PHENYLALANINE--TRNA LIGASE BETA SUBUNIT"/>
    <property type="match status" value="1"/>
</dbReference>
<keyword evidence="10" id="KW-0479">Metal-binding</keyword>
<dbReference type="GO" id="GO:0005524">
    <property type="term" value="F:ATP binding"/>
    <property type="evidence" value="ECO:0007669"/>
    <property type="project" value="UniProtKB-KW"/>
</dbReference>
<evidence type="ECO:0000256" key="22">
    <source>
        <dbReference type="SAM" id="Phobius"/>
    </source>
</evidence>
<name>A0AAD4NDT2_9BILA</name>
<evidence type="ECO:0000256" key="4">
    <source>
        <dbReference type="ARBA" id="ARBA00011209"/>
    </source>
</evidence>
<dbReference type="InterPro" id="IPR045864">
    <property type="entry name" value="aa-tRNA-synth_II/BPL/LPL"/>
</dbReference>
<feature type="binding site" evidence="20">
    <location>
        <begin position="946"/>
        <end position="948"/>
    </location>
    <ligand>
        <name>substrate</name>
    </ligand>
</feature>
<dbReference type="SUPFAM" id="SSF56037">
    <property type="entry name" value="PheT/TilS domain"/>
    <property type="match status" value="1"/>
</dbReference>
<dbReference type="Pfam" id="PF03483">
    <property type="entry name" value="B3_4"/>
    <property type="match status" value="1"/>
</dbReference>
<dbReference type="GO" id="GO:0017061">
    <property type="term" value="F:S-methyl-5-thioadenosine phosphorylase activity"/>
    <property type="evidence" value="ECO:0007669"/>
    <property type="project" value="UniProtKB-UniRule"/>
</dbReference>
<comment type="subcellular location">
    <subcellularLocation>
        <location evidence="20">Cytoplasm</location>
    </subcellularLocation>
    <subcellularLocation>
        <location evidence="20">Nucleus</location>
    </subcellularLocation>
    <subcellularLocation>
        <location evidence="2">Membrane</location>
        <topology evidence="2">Multi-pass membrane protein</topology>
    </subcellularLocation>
</comment>
<comment type="catalytic activity">
    <reaction evidence="19">
        <text>tRNA(Phe) + L-phenylalanine + ATP = L-phenylalanyl-tRNA(Phe) + AMP + diphosphate + H(+)</text>
        <dbReference type="Rhea" id="RHEA:19413"/>
        <dbReference type="Rhea" id="RHEA-COMP:9668"/>
        <dbReference type="Rhea" id="RHEA-COMP:9699"/>
        <dbReference type="ChEBI" id="CHEBI:15378"/>
        <dbReference type="ChEBI" id="CHEBI:30616"/>
        <dbReference type="ChEBI" id="CHEBI:33019"/>
        <dbReference type="ChEBI" id="CHEBI:58095"/>
        <dbReference type="ChEBI" id="CHEBI:78442"/>
        <dbReference type="ChEBI" id="CHEBI:78531"/>
        <dbReference type="ChEBI" id="CHEBI:456215"/>
        <dbReference type="EC" id="6.1.1.20"/>
    </reaction>
</comment>
<dbReference type="GO" id="GO:0019509">
    <property type="term" value="P:L-methionine salvage from methylthioadenosine"/>
    <property type="evidence" value="ECO:0007669"/>
    <property type="project" value="UniProtKB-UniRule"/>
</dbReference>
<evidence type="ECO:0000256" key="7">
    <source>
        <dbReference type="ARBA" id="ARBA00022676"/>
    </source>
</evidence>
<evidence type="ECO:0000256" key="20">
    <source>
        <dbReference type="HAMAP-Rule" id="MF_03155"/>
    </source>
</evidence>
<dbReference type="AlphaFoldDB" id="A0AAD4NDT2"/>
<dbReference type="InterPro" id="IPR004531">
    <property type="entry name" value="Phe-tRNA-synth_IIc_bsu_arc_euk"/>
</dbReference>
<evidence type="ECO:0000313" key="24">
    <source>
        <dbReference type="EMBL" id="KAI1726275.1"/>
    </source>
</evidence>
<dbReference type="Pfam" id="PF17759">
    <property type="entry name" value="tRNA_synthFbeta"/>
    <property type="match status" value="1"/>
</dbReference>
<dbReference type="Pfam" id="PF18262">
    <property type="entry name" value="PhetRS_B1"/>
    <property type="match status" value="1"/>
</dbReference>
<keyword evidence="16 22" id="KW-1133">Transmembrane helix</keyword>
<dbReference type="SMART" id="SM01415">
    <property type="entry name" value="DUF106"/>
    <property type="match status" value="1"/>
</dbReference>
<feature type="binding site" evidence="20">
    <location>
        <begin position="819"/>
        <end position="820"/>
    </location>
    <ligand>
        <name>phosphate</name>
        <dbReference type="ChEBI" id="CHEBI:43474"/>
    </ligand>
</feature>
<dbReference type="InterPro" id="IPR040659">
    <property type="entry name" value="PhetRS_B1"/>
</dbReference>
<evidence type="ECO:0000256" key="12">
    <source>
        <dbReference type="ARBA" id="ARBA00022741"/>
    </source>
</evidence>
<feature type="site" description="Important for substrate specificity" evidence="20">
    <location>
        <position position="959"/>
    </location>
</feature>
<evidence type="ECO:0000256" key="18">
    <source>
        <dbReference type="ARBA" id="ARBA00023146"/>
    </source>
</evidence>
<dbReference type="Pfam" id="PF03484">
    <property type="entry name" value="B5"/>
    <property type="match status" value="1"/>
</dbReference>
<keyword evidence="5 20" id="KW-0963">Cytoplasm</keyword>
<evidence type="ECO:0000256" key="3">
    <source>
        <dbReference type="ARBA" id="ARBA00007438"/>
    </source>
</evidence>
<comment type="caution">
    <text evidence="24">The sequence shown here is derived from an EMBL/GenBank/DDBJ whole genome shotgun (WGS) entry which is preliminary data.</text>
</comment>
<keyword evidence="15" id="KW-0648">Protein biosynthesis</keyword>
<dbReference type="GO" id="GO:0000287">
    <property type="term" value="F:magnesium ion binding"/>
    <property type="evidence" value="ECO:0007669"/>
    <property type="project" value="InterPro"/>
</dbReference>
<keyword evidence="11 20" id="KW-0660">Purine salvage</keyword>
<keyword evidence="25" id="KW-1185">Reference proteome</keyword>
<keyword evidence="17 22" id="KW-0472">Membrane</keyword>
<dbReference type="HAMAP" id="MF_01963">
    <property type="entry name" value="MTAP"/>
    <property type="match status" value="1"/>
</dbReference>
<keyword evidence="18" id="KW-0030">Aminoacyl-tRNA synthetase</keyword>
<keyword evidence="20" id="KW-0539">Nucleus</keyword>
<feature type="binding site" evidence="20">
    <location>
        <position position="922"/>
    </location>
    <ligand>
        <name>substrate</name>
    </ligand>
</feature>
<dbReference type="InterPro" id="IPR005146">
    <property type="entry name" value="B3/B4_tRNA-bd"/>
</dbReference>
<dbReference type="SMART" id="SM00874">
    <property type="entry name" value="B5"/>
    <property type="match status" value="1"/>
</dbReference>
<dbReference type="InterPro" id="IPR009061">
    <property type="entry name" value="DNA-bd_dom_put_sf"/>
</dbReference>
<gene>
    <name evidence="24" type="ORF">DdX_02985</name>
</gene>
<evidence type="ECO:0000256" key="5">
    <source>
        <dbReference type="ARBA" id="ARBA00022490"/>
    </source>
</evidence>
<dbReference type="EMBL" id="JAKKPZ010000002">
    <property type="protein sequence ID" value="KAI1726275.1"/>
    <property type="molecule type" value="Genomic_DNA"/>
</dbReference>
<feature type="transmembrane region" description="Helical" evidence="22">
    <location>
        <begin position="558"/>
        <end position="579"/>
    </location>
</feature>
<dbReference type="GO" id="GO:0006166">
    <property type="term" value="P:purine ribonucleoside salvage"/>
    <property type="evidence" value="ECO:0007669"/>
    <property type="project" value="UniProtKB-KW"/>
</dbReference>
<dbReference type="FunFam" id="3.30.930.10:FF:000059">
    <property type="entry name" value="phenylalanine--tRNA ligase beta subunit"/>
    <property type="match status" value="1"/>
</dbReference>
<dbReference type="SUPFAM" id="SSF46955">
    <property type="entry name" value="Putative DNA-binding domain"/>
    <property type="match status" value="2"/>
</dbReference>
<dbReference type="GO" id="GO:0004826">
    <property type="term" value="F:phenylalanine-tRNA ligase activity"/>
    <property type="evidence" value="ECO:0007669"/>
    <property type="project" value="UniProtKB-EC"/>
</dbReference>
<dbReference type="GO" id="GO:0016020">
    <property type="term" value="C:membrane"/>
    <property type="evidence" value="ECO:0007669"/>
    <property type="project" value="UniProtKB-SubCell"/>
</dbReference>
<evidence type="ECO:0000256" key="8">
    <source>
        <dbReference type="ARBA" id="ARBA00022679"/>
    </source>
</evidence>
<dbReference type="EC" id="2.4.2.28" evidence="20"/>
<dbReference type="InterPro" id="IPR002809">
    <property type="entry name" value="EMC3/TMCO1"/>
</dbReference>
<dbReference type="GO" id="GO:0005634">
    <property type="term" value="C:nucleus"/>
    <property type="evidence" value="ECO:0007669"/>
    <property type="project" value="UniProtKB-SubCell"/>
</dbReference>
<evidence type="ECO:0000259" key="23">
    <source>
        <dbReference type="PROSITE" id="PS51483"/>
    </source>
</evidence>
<evidence type="ECO:0000256" key="19">
    <source>
        <dbReference type="ARBA" id="ARBA00049255"/>
    </source>
</evidence>
<keyword evidence="12" id="KW-0547">Nucleotide-binding</keyword>
<evidence type="ECO:0000256" key="11">
    <source>
        <dbReference type="ARBA" id="ARBA00022726"/>
    </source>
</evidence>
<comment type="subunit">
    <text evidence="20">Homotrimer.</text>
</comment>
<dbReference type="InterPro" id="IPR020825">
    <property type="entry name" value="Phe-tRNA_synthase-like_B3/B4"/>
</dbReference>
<evidence type="ECO:0000256" key="9">
    <source>
        <dbReference type="ARBA" id="ARBA00022692"/>
    </source>
</evidence>